<evidence type="ECO:0000256" key="1">
    <source>
        <dbReference type="ARBA" id="ARBA00004141"/>
    </source>
</evidence>
<comment type="caution">
    <text evidence="8">The sequence shown here is derived from an EMBL/GenBank/DDBJ whole genome shotgun (WGS) entry which is preliminary data.</text>
</comment>
<sequence length="463" mass="51574">METSNSDATNLEYASPSSPSNGRGIFGFLQSRTMRFLQSPISTLIDYSALRIRPDFLYSDAEPLIPESISTSSNVQNPGSVYLNDAGDGSGNSNSGSSVGREVSIRIMEADSVGGENDGVGLGAEGSAVGGDGVNGNVSGNNISGDSNNNNREGSLNQRYDILQAVRWIEQILPFSLLLLIVFIRQHLQGIEISKASVACNESGEDSFLSLDINDSILFANERFTVTIFSTVILFNSNDVLQKQTALKGERKVTVLVSYAAFLTLNVLGIYWLKWEEDLCYPLLMIPPRTIPPFWHAVYIIVVNDIMARQAAMLLKFLLLMYYKNGKGHNFRRQGQMLTLVEYTLLLYRALLPTPVWYRFFLNKDYGSLFSSLTTGLYLTFKITSIVERVQSFFSAIKALTRKEVHYGSNATPEQMLMQLEIYALYAKRRCRHRFYCVANIYSAKTVFQNGSKERGLAHCAGL</sequence>
<comment type="subcellular location">
    <subcellularLocation>
        <location evidence="1">Membrane</location>
        <topology evidence="1">Multi-pass membrane protein</topology>
    </subcellularLocation>
</comment>
<feature type="compositionally biased region" description="Polar residues" evidence="6">
    <location>
        <begin position="69"/>
        <end position="79"/>
    </location>
</feature>
<feature type="transmembrane region" description="Helical" evidence="7">
    <location>
        <begin position="340"/>
        <end position="360"/>
    </location>
</feature>
<feature type="transmembrane region" description="Helical" evidence="7">
    <location>
        <begin position="293"/>
        <end position="319"/>
    </location>
</feature>
<evidence type="ECO:0000256" key="7">
    <source>
        <dbReference type="SAM" id="Phobius"/>
    </source>
</evidence>
<dbReference type="EMBL" id="JAVIJP010000005">
    <property type="protein sequence ID" value="KAL3653379.1"/>
    <property type="molecule type" value="Genomic_DNA"/>
</dbReference>
<evidence type="ECO:0000256" key="2">
    <source>
        <dbReference type="ARBA" id="ARBA00022692"/>
    </source>
</evidence>
<evidence type="ECO:0000256" key="4">
    <source>
        <dbReference type="ARBA" id="ARBA00022989"/>
    </source>
</evidence>
<dbReference type="PANTHER" id="PTHR15860">
    <property type="entry name" value="UNCHARACTERIZED RING FINGER-CONTAINING PROTEIN"/>
    <property type="match status" value="1"/>
</dbReference>
<dbReference type="InterPro" id="IPR044235">
    <property type="entry name" value="RNFT1/2"/>
</dbReference>
<accession>A0ABD3EJG6</accession>
<feature type="region of interest" description="Disordered" evidence="6">
    <location>
        <begin position="69"/>
        <end position="99"/>
    </location>
</feature>
<dbReference type="GO" id="GO:0016020">
    <property type="term" value="C:membrane"/>
    <property type="evidence" value="ECO:0007669"/>
    <property type="project" value="UniProtKB-SubCell"/>
</dbReference>
<evidence type="ECO:0000256" key="5">
    <source>
        <dbReference type="ARBA" id="ARBA00023136"/>
    </source>
</evidence>
<keyword evidence="4 7" id="KW-1133">Transmembrane helix</keyword>
<keyword evidence="3" id="KW-0833">Ubl conjugation pathway</keyword>
<feature type="transmembrane region" description="Helical" evidence="7">
    <location>
        <begin position="253"/>
        <end position="273"/>
    </location>
</feature>
<reference evidence="9" key="1">
    <citation type="journal article" date="2024" name="IScience">
        <title>Strigolactones Initiate the Formation of Haustorium-like Structures in Castilleja.</title>
        <authorList>
            <person name="Buerger M."/>
            <person name="Peterson D."/>
            <person name="Chory J."/>
        </authorList>
    </citation>
    <scope>NUCLEOTIDE SEQUENCE [LARGE SCALE GENOMIC DNA]</scope>
</reference>
<dbReference type="AlphaFoldDB" id="A0ABD3EJG6"/>
<evidence type="ECO:0000256" key="6">
    <source>
        <dbReference type="SAM" id="MobiDB-lite"/>
    </source>
</evidence>
<name>A0ABD3EJG6_9LAMI</name>
<gene>
    <name evidence="8" type="ORF">CASFOL_003060</name>
</gene>
<evidence type="ECO:0000256" key="3">
    <source>
        <dbReference type="ARBA" id="ARBA00022786"/>
    </source>
</evidence>
<keyword evidence="2 7" id="KW-0812">Transmembrane</keyword>
<dbReference type="Proteomes" id="UP001632038">
    <property type="component" value="Unassembled WGS sequence"/>
</dbReference>
<keyword evidence="9" id="KW-1185">Reference proteome</keyword>
<protein>
    <submittedName>
        <fullName evidence="8">Uncharacterized protein</fullName>
    </submittedName>
</protein>
<proteinExistence type="predicted"/>
<evidence type="ECO:0000313" key="9">
    <source>
        <dbReference type="Proteomes" id="UP001632038"/>
    </source>
</evidence>
<dbReference type="PANTHER" id="PTHR15860:SF0">
    <property type="entry name" value="LP20373P"/>
    <property type="match status" value="1"/>
</dbReference>
<evidence type="ECO:0000313" key="8">
    <source>
        <dbReference type="EMBL" id="KAL3653379.1"/>
    </source>
</evidence>
<organism evidence="8 9">
    <name type="scientific">Castilleja foliolosa</name>
    <dbReference type="NCBI Taxonomy" id="1961234"/>
    <lineage>
        <taxon>Eukaryota</taxon>
        <taxon>Viridiplantae</taxon>
        <taxon>Streptophyta</taxon>
        <taxon>Embryophyta</taxon>
        <taxon>Tracheophyta</taxon>
        <taxon>Spermatophyta</taxon>
        <taxon>Magnoliopsida</taxon>
        <taxon>eudicotyledons</taxon>
        <taxon>Gunneridae</taxon>
        <taxon>Pentapetalae</taxon>
        <taxon>asterids</taxon>
        <taxon>lamiids</taxon>
        <taxon>Lamiales</taxon>
        <taxon>Orobanchaceae</taxon>
        <taxon>Pedicularideae</taxon>
        <taxon>Castillejinae</taxon>
        <taxon>Castilleja</taxon>
    </lineage>
</organism>
<keyword evidence="5 7" id="KW-0472">Membrane</keyword>